<dbReference type="Gene3D" id="2.40.100.10">
    <property type="entry name" value="Cyclophilin-like"/>
    <property type="match status" value="1"/>
</dbReference>
<evidence type="ECO:0000259" key="5">
    <source>
        <dbReference type="PROSITE" id="PS50072"/>
    </source>
</evidence>
<dbReference type="InterPro" id="IPR002130">
    <property type="entry name" value="Cyclophilin-type_PPIase_dom"/>
</dbReference>
<keyword evidence="2 6" id="KW-0413">Isomerase</keyword>
<evidence type="ECO:0000313" key="7">
    <source>
        <dbReference type="Proteomes" id="UP000599074"/>
    </source>
</evidence>
<dbReference type="GO" id="GO:0003755">
    <property type="term" value="F:peptidyl-prolyl cis-trans isomerase activity"/>
    <property type="evidence" value="ECO:0007669"/>
    <property type="project" value="UniProtKB-UniRule"/>
</dbReference>
<dbReference type="InterPro" id="IPR044666">
    <property type="entry name" value="Cyclophilin_A-like"/>
</dbReference>
<feature type="domain" description="PPIase cyclophilin-type" evidence="5">
    <location>
        <begin position="119"/>
        <end position="275"/>
    </location>
</feature>
<gene>
    <name evidence="6" type="primary">ppiB_1</name>
    <name evidence="6" type="ORF">Pme01_39340</name>
</gene>
<keyword evidence="7" id="KW-1185">Reference proteome</keyword>
<dbReference type="CDD" id="cd00317">
    <property type="entry name" value="cyclophilin"/>
    <property type="match status" value="1"/>
</dbReference>
<sequence>MTSNRDRQQRAAARARLEREMTLRAESAQRRRRLQAMIGAGLAVVVVLVGVVLLVTLTGSDKKTNNTAASASSSPTSCKWNSAVDPSAPTQALPAGVKDVGTPPASGEPRSGTQTMTINTNLGVVKIEMDLAKAPCTAASFAHLASKHFLDNSSCHRLVAGISALQCGDPGGQGTGGPTYRFANENLPTDRRPAYPKGSVAMANSGPDTNGSQFFFLFNDVDSQRLSPDYSLWGKVVEGMDIIEKVAAGGDDGAYEPQPGGGRPKTEFKFLSVTVGAPNKG</sequence>
<evidence type="ECO:0000256" key="2">
    <source>
        <dbReference type="RuleBase" id="RU363019"/>
    </source>
</evidence>
<keyword evidence="4" id="KW-1133">Transmembrane helix</keyword>
<protein>
    <recommendedName>
        <fullName evidence="2">Peptidyl-prolyl cis-trans isomerase</fullName>
        <shortName evidence="2">PPIase</shortName>
        <ecNumber evidence="2">5.2.1.8</ecNumber>
    </recommendedName>
</protein>
<dbReference type="InterPro" id="IPR029000">
    <property type="entry name" value="Cyclophilin-like_dom_sf"/>
</dbReference>
<dbReference type="PANTHER" id="PTHR45625:SF3">
    <property type="entry name" value="PEPTIDYL-PROLYL CIS-TRANS ISOMERASE B-RELATED"/>
    <property type="match status" value="1"/>
</dbReference>
<keyword evidence="2" id="KW-0697">Rotamase</keyword>
<organism evidence="6 7">
    <name type="scientific">Planosporangium mesophilum</name>
    <dbReference type="NCBI Taxonomy" id="689768"/>
    <lineage>
        <taxon>Bacteria</taxon>
        <taxon>Bacillati</taxon>
        <taxon>Actinomycetota</taxon>
        <taxon>Actinomycetes</taxon>
        <taxon>Micromonosporales</taxon>
        <taxon>Micromonosporaceae</taxon>
        <taxon>Planosporangium</taxon>
    </lineage>
</organism>
<feature type="region of interest" description="Disordered" evidence="3">
    <location>
        <begin position="63"/>
        <end position="115"/>
    </location>
</feature>
<accession>A0A8J3X1F6</accession>
<dbReference type="Proteomes" id="UP000599074">
    <property type="component" value="Unassembled WGS sequence"/>
</dbReference>
<dbReference type="EC" id="5.2.1.8" evidence="2"/>
<reference evidence="6" key="1">
    <citation type="submission" date="2021-01" db="EMBL/GenBank/DDBJ databases">
        <title>Whole genome shotgun sequence of Planosporangium mesophilum NBRC 109066.</title>
        <authorList>
            <person name="Komaki H."/>
            <person name="Tamura T."/>
        </authorList>
    </citation>
    <scope>NUCLEOTIDE SEQUENCE</scope>
    <source>
        <strain evidence="6">NBRC 109066</strain>
    </source>
</reference>
<proteinExistence type="inferred from homology"/>
<evidence type="ECO:0000256" key="3">
    <source>
        <dbReference type="SAM" id="MobiDB-lite"/>
    </source>
</evidence>
<dbReference type="EMBL" id="BOON01000035">
    <property type="protein sequence ID" value="GII24337.1"/>
    <property type="molecule type" value="Genomic_DNA"/>
</dbReference>
<dbReference type="Pfam" id="PF00160">
    <property type="entry name" value="Pro_isomerase"/>
    <property type="match status" value="1"/>
</dbReference>
<keyword evidence="4" id="KW-0812">Transmembrane</keyword>
<dbReference type="SUPFAM" id="SSF50891">
    <property type="entry name" value="Cyclophilin-like"/>
    <property type="match status" value="1"/>
</dbReference>
<evidence type="ECO:0000256" key="4">
    <source>
        <dbReference type="SAM" id="Phobius"/>
    </source>
</evidence>
<comment type="caution">
    <text evidence="6">The sequence shown here is derived from an EMBL/GenBank/DDBJ whole genome shotgun (WGS) entry which is preliminary data.</text>
</comment>
<feature type="compositionally biased region" description="Low complexity" evidence="3">
    <location>
        <begin position="63"/>
        <end position="77"/>
    </location>
</feature>
<feature type="transmembrane region" description="Helical" evidence="4">
    <location>
        <begin position="34"/>
        <end position="57"/>
    </location>
</feature>
<dbReference type="PROSITE" id="PS50072">
    <property type="entry name" value="CSA_PPIASE_2"/>
    <property type="match status" value="1"/>
</dbReference>
<dbReference type="AlphaFoldDB" id="A0A8J3X1F6"/>
<keyword evidence="4" id="KW-0472">Membrane</keyword>
<dbReference type="PRINTS" id="PR00153">
    <property type="entry name" value="CSAPPISMRASE"/>
</dbReference>
<evidence type="ECO:0000313" key="6">
    <source>
        <dbReference type="EMBL" id="GII24337.1"/>
    </source>
</evidence>
<evidence type="ECO:0000256" key="1">
    <source>
        <dbReference type="ARBA" id="ARBA00002388"/>
    </source>
</evidence>
<dbReference type="PANTHER" id="PTHR45625">
    <property type="entry name" value="PEPTIDYL-PROLYL CIS-TRANS ISOMERASE-RELATED"/>
    <property type="match status" value="1"/>
</dbReference>
<comment type="function">
    <text evidence="1 2">PPIases accelerate the folding of proteins. It catalyzes the cis-trans isomerization of proline imidic peptide bonds in oligopeptides.</text>
</comment>
<name>A0A8J3X1F6_9ACTN</name>
<comment type="catalytic activity">
    <reaction evidence="2">
        <text>[protein]-peptidylproline (omega=180) = [protein]-peptidylproline (omega=0)</text>
        <dbReference type="Rhea" id="RHEA:16237"/>
        <dbReference type="Rhea" id="RHEA-COMP:10747"/>
        <dbReference type="Rhea" id="RHEA-COMP:10748"/>
        <dbReference type="ChEBI" id="CHEBI:83833"/>
        <dbReference type="ChEBI" id="CHEBI:83834"/>
        <dbReference type="EC" id="5.2.1.8"/>
    </reaction>
</comment>
<comment type="similarity">
    <text evidence="2">Belongs to the cyclophilin-type PPIase family.</text>
</comment>